<evidence type="ECO:0000256" key="16">
    <source>
        <dbReference type="ARBA" id="ARBA00052285"/>
    </source>
</evidence>
<evidence type="ECO:0000256" key="9">
    <source>
        <dbReference type="ARBA" id="ARBA00023034"/>
    </source>
</evidence>
<evidence type="ECO:0000256" key="11">
    <source>
        <dbReference type="ARBA" id="ARBA00023157"/>
    </source>
</evidence>
<reference evidence="20" key="1">
    <citation type="submission" date="2015-02" db="EMBL/GenBank/DDBJ databases">
        <title>Genome sequencing for Strongylocentrotus purpuratus.</title>
        <authorList>
            <person name="Murali S."/>
            <person name="Liu Y."/>
            <person name="Vee V."/>
            <person name="English A."/>
            <person name="Wang M."/>
            <person name="Skinner E."/>
            <person name="Han Y."/>
            <person name="Muzny D.M."/>
            <person name="Worley K.C."/>
            <person name="Gibbs R.A."/>
        </authorList>
    </citation>
    <scope>NUCLEOTIDE SEQUENCE</scope>
</reference>
<keyword evidence="7" id="KW-0735">Signal-anchor</keyword>
<dbReference type="OMA" id="LINCIWL"/>
<dbReference type="GO" id="GO:0000139">
    <property type="term" value="C:Golgi membrane"/>
    <property type="evidence" value="ECO:0007669"/>
    <property type="project" value="UniProtKB-SubCell"/>
</dbReference>
<keyword evidence="10 18" id="KW-0472">Membrane</keyword>
<keyword evidence="20" id="KW-1185">Reference proteome</keyword>
<dbReference type="Pfam" id="PF00777">
    <property type="entry name" value="Glyco_transf_29"/>
    <property type="match status" value="1"/>
</dbReference>
<dbReference type="InParanoid" id="A0A7M7HLN1"/>
<accession>A0A7M7HLN1</accession>
<dbReference type="Proteomes" id="UP000007110">
    <property type="component" value="Unassembled WGS sequence"/>
</dbReference>
<evidence type="ECO:0000256" key="10">
    <source>
        <dbReference type="ARBA" id="ARBA00023136"/>
    </source>
</evidence>
<evidence type="ECO:0000256" key="5">
    <source>
        <dbReference type="ARBA" id="ARBA00022679"/>
    </source>
</evidence>
<dbReference type="RefSeq" id="XP_011679147.2">
    <property type="nucleotide sequence ID" value="XM_011680845.2"/>
</dbReference>
<evidence type="ECO:0000256" key="14">
    <source>
        <dbReference type="ARBA" id="ARBA00039109"/>
    </source>
</evidence>
<sequence>MRFHNKAFVKLVSILVGATVGTLVYMVQNTDNEAYRRDRFASDEFAESHQVDLEHELSFLGKEHQFNHPFEVQEQKTRLNHPHPFITIAPNNLELTFRKDEQFKFSSCPYSLQGKLQESQWASQYYQPNIKMIMTDANINQEEYQRLKTYNMPFGFFYKNELKFEELSSTLKLFSEDESVLDFGNHQRPPCVSCAIVGNGGILNGSGLGREIDNHGMVFRVNHCIRRGFEHDVGTRTTHYVFMDRSLIHTQQADIPTDKGIKWVFLPCRINDYHYITEVAKGTNPKQKLKAQAADIRLLHPDFVRYFHKAWMRTKSFRPSTGAMMLMTALHSGCDSLSVYGMGFTEKYTEHYYDKTFSIYKNVKGSHDFAREIEIMKKLDKAGIIKWYKRDVPEFLS</sequence>
<dbReference type="InterPro" id="IPR038578">
    <property type="entry name" value="GT29-like_sf"/>
</dbReference>
<name>A0A7M7HLN1_STRPU</name>
<evidence type="ECO:0000313" key="20">
    <source>
        <dbReference type="Proteomes" id="UP000007110"/>
    </source>
</evidence>
<evidence type="ECO:0000256" key="7">
    <source>
        <dbReference type="ARBA" id="ARBA00022968"/>
    </source>
</evidence>
<evidence type="ECO:0000256" key="4">
    <source>
        <dbReference type="ARBA" id="ARBA00022676"/>
    </source>
</evidence>
<evidence type="ECO:0000313" key="19">
    <source>
        <dbReference type="EnsemblMetazoa" id="XP_011679147"/>
    </source>
</evidence>
<dbReference type="CDD" id="cd23964">
    <property type="entry name" value="GT29_ST6GALNAC1_2"/>
    <property type="match status" value="1"/>
</dbReference>
<keyword evidence="12" id="KW-0325">Glycoprotein</keyword>
<dbReference type="GO" id="GO:0001665">
    <property type="term" value="F:alpha-N-acetylgalactosaminide alpha-2,6-sialyltransferase activity"/>
    <property type="evidence" value="ECO:0007669"/>
    <property type="project" value="UniProtKB-EC"/>
</dbReference>
<protein>
    <recommendedName>
        <fullName evidence="14">alpha-N-acetylgalactosaminide alpha-2,6-sialyltransferase</fullName>
        <ecNumber evidence="14">2.4.3.3</ecNumber>
    </recommendedName>
</protein>
<evidence type="ECO:0000256" key="3">
    <source>
        <dbReference type="ARBA" id="ARBA00006003"/>
    </source>
</evidence>
<comment type="catalytic activity">
    <reaction evidence="16">
        <text>a 3-O-[N-acetyl-alpha-D-galactosaminyl]-L-threonyl-[protein] + CMP-N-acetyl-beta-neuraminate = a 3-O-[N-acetyl-alpha-neuraminosyl-(2-&gt;6)-N-acetyl-alpha-D-galactosaminyl]-L-threonyl-[protein] + CMP + H(+)</text>
        <dbReference type="Rhea" id="RHEA:81643"/>
        <dbReference type="Rhea" id="RHEA-COMP:11689"/>
        <dbReference type="Rhea" id="RHEA-COMP:19720"/>
        <dbReference type="ChEBI" id="CHEBI:15378"/>
        <dbReference type="ChEBI" id="CHEBI:57812"/>
        <dbReference type="ChEBI" id="CHEBI:60377"/>
        <dbReference type="ChEBI" id="CHEBI:87075"/>
        <dbReference type="ChEBI" id="CHEBI:231970"/>
    </reaction>
    <physiologicalReaction direction="left-to-right" evidence="16">
        <dbReference type="Rhea" id="RHEA:81644"/>
    </physiologicalReaction>
</comment>
<evidence type="ECO:0000256" key="1">
    <source>
        <dbReference type="ARBA" id="ARBA00004323"/>
    </source>
</evidence>
<dbReference type="KEGG" id="spu:581003"/>
<evidence type="ECO:0000256" key="6">
    <source>
        <dbReference type="ARBA" id="ARBA00022692"/>
    </source>
</evidence>
<keyword evidence="5" id="KW-0808">Transferase</keyword>
<keyword evidence="4" id="KW-0328">Glycosyltransferase</keyword>
<comment type="similarity">
    <text evidence="3">Belongs to the glycosyltransferase 29 family.</text>
</comment>
<dbReference type="EnsemblMetazoa" id="XM_011680845">
    <property type="protein sequence ID" value="XP_011679147"/>
    <property type="gene ID" value="LOC581003"/>
</dbReference>
<evidence type="ECO:0000256" key="13">
    <source>
        <dbReference type="ARBA" id="ARBA00036348"/>
    </source>
</evidence>
<evidence type="ECO:0000256" key="12">
    <source>
        <dbReference type="ARBA" id="ARBA00023180"/>
    </source>
</evidence>
<dbReference type="PANTHER" id="PTHR45941:SF6">
    <property type="entry name" value="ALPHA-N-ACETYLGALACTOSAMINIDE ALPHA-2,6-SIALYLTRANSFERASE 2-LIKE"/>
    <property type="match status" value="1"/>
</dbReference>
<proteinExistence type="inferred from homology"/>
<keyword evidence="11" id="KW-1015">Disulfide bond</keyword>
<reference evidence="19" key="2">
    <citation type="submission" date="2021-01" db="UniProtKB">
        <authorList>
            <consortium name="EnsemblMetazoa"/>
        </authorList>
    </citation>
    <scope>IDENTIFICATION</scope>
</reference>
<comment type="pathway">
    <text evidence="2">Protein modification; protein glycosylation.</text>
</comment>
<dbReference type="AlphaFoldDB" id="A0A7M7HLN1"/>
<dbReference type="InterPro" id="IPR012163">
    <property type="entry name" value="Sialyl_trans"/>
</dbReference>
<dbReference type="PIRSF" id="PIRSF005557">
    <property type="entry name" value="Sialyl_trans"/>
    <property type="match status" value="1"/>
</dbReference>
<keyword evidence="8 18" id="KW-1133">Transmembrane helix</keyword>
<dbReference type="RefSeq" id="XP_786122.4">
    <property type="nucleotide sequence ID" value="XM_781029.5"/>
</dbReference>
<feature type="disulfide bond" evidence="17">
    <location>
        <begin position="194"/>
        <end position="334"/>
    </location>
</feature>
<evidence type="ECO:0000256" key="8">
    <source>
        <dbReference type="ARBA" id="ARBA00022989"/>
    </source>
</evidence>
<dbReference type="GeneID" id="581003"/>
<dbReference type="OrthoDB" id="10264956at2759"/>
<dbReference type="FunFam" id="3.90.1480.20:FF:000015">
    <property type="entry name" value="Lactosylceramide alpha-2,3-sialyltransferase"/>
    <property type="match status" value="1"/>
</dbReference>
<organism evidence="19 20">
    <name type="scientific">Strongylocentrotus purpuratus</name>
    <name type="common">Purple sea urchin</name>
    <dbReference type="NCBI Taxonomy" id="7668"/>
    <lineage>
        <taxon>Eukaryota</taxon>
        <taxon>Metazoa</taxon>
        <taxon>Echinodermata</taxon>
        <taxon>Eleutherozoa</taxon>
        <taxon>Echinozoa</taxon>
        <taxon>Echinoidea</taxon>
        <taxon>Euechinoidea</taxon>
        <taxon>Echinacea</taxon>
        <taxon>Camarodonta</taxon>
        <taxon>Echinidea</taxon>
        <taxon>Strongylocentrotidae</taxon>
        <taxon>Strongylocentrotus</taxon>
    </lineage>
</organism>
<comment type="catalytic activity">
    <reaction evidence="15">
        <text>a 3-O-[N-acetyl-alpha-neuraminyl-(2-&gt;3)-beta-D-galactosyl-(1-&gt;3)-N-acetyl-alpha-D-galactosaminyl]-L-threonyl-[protein] + CMP-N-acetyl-beta-neuraminate = a 3-O-{alpha-Neu5Ac-(2-&gt;3)-beta-D-Gal-(1-&gt;3)-[alpha-Neu5Ac-(2-&gt;6)]-alpha-D-GalNAc}-L-threonyl-[protein] + CMP + H(+)</text>
        <dbReference type="Rhea" id="RHEA:81659"/>
        <dbReference type="Rhea" id="RHEA-COMP:14417"/>
        <dbReference type="Rhea" id="RHEA-COMP:16763"/>
        <dbReference type="ChEBI" id="CHEBI:15378"/>
        <dbReference type="ChEBI" id="CHEBI:57812"/>
        <dbReference type="ChEBI" id="CHEBI:60377"/>
        <dbReference type="ChEBI" id="CHEBI:139598"/>
        <dbReference type="ChEBI" id="CHEBI:156398"/>
    </reaction>
    <physiologicalReaction direction="left-to-right" evidence="15">
        <dbReference type="Rhea" id="RHEA:81660"/>
    </physiologicalReaction>
</comment>
<dbReference type="EnsemblMetazoa" id="XM_781029">
    <property type="protein sequence ID" value="XP_786122"/>
    <property type="gene ID" value="LOC581003"/>
</dbReference>
<dbReference type="PANTHER" id="PTHR45941">
    <property type="entry name" value="ALPHA-N-ACETYLGALACTOSAMINIDE ALPHA-2,6-SIALYLTRANSFERASE 2-LIKE-RELATED"/>
    <property type="match status" value="1"/>
</dbReference>
<evidence type="ECO:0000256" key="2">
    <source>
        <dbReference type="ARBA" id="ARBA00004922"/>
    </source>
</evidence>
<evidence type="ECO:0000256" key="17">
    <source>
        <dbReference type="PIRSR" id="PIRSR005557-2"/>
    </source>
</evidence>
<keyword evidence="9" id="KW-0333">Golgi apparatus</keyword>
<dbReference type="Gene3D" id="3.90.1480.20">
    <property type="entry name" value="Glycosyl transferase family 29"/>
    <property type="match status" value="1"/>
</dbReference>
<feature type="transmembrane region" description="Helical" evidence="18">
    <location>
        <begin position="7"/>
        <end position="27"/>
    </location>
</feature>
<evidence type="ECO:0000256" key="15">
    <source>
        <dbReference type="ARBA" id="ARBA00050664"/>
    </source>
</evidence>
<evidence type="ECO:0000256" key="18">
    <source>
        <dbReference type="SAM" id="Phobius"/>
    </source>
</evidence>
<dbReference type="InterPro" id="IPR001675">
    <property type="entry name" value="Glyco_trans_29"/>
</dbReference>
<comment type="catalytic activity">
    <reaction evidence="13">
        <text>a beta-D-galactosyl-(1-&gt;3)-N-acetyl-alpha-D-galactosaminyl derivative + CMP-N-acetyl-beta-neuraminate = a beta-D-galactosyl-(1-&gt;3)-[N-acetyl-alpha-neuraminyl-(2-&gt;6)]-N-acetyl-alpha-D-galactosaminyl derivative + CMP + H(+)</text>
        <dbReference type="Rhea" id="RHEA:11136"/>
        <dbReference type="ChEBI" id="CHEBI:15378"/>
        <dbReference type="ChEBI" id="CHEBI:57812"/>
        <dbReference type="ChEBI" id="CHEBI:60377"/>
        <dbReference type="ChEBI" id="CHEBI:133470"/>
        <dbReference type="ChEBI" id="CHEBI:140764"/>
        <dbReference type="EC" id="2.4.3.3"/>
    </reaction>
    <physiologicalReaction direction="left-to-right" evidence="13">
        <dbReference type="Rhea" id="RHEA:11137"/>
    </physiologicalReaction>
</comment>
<keyword evidence="6 18" id="KW-0812">Transmembrane</keyword>
<comment type="subcellular location">
    <subcellularLocation>
        <location evidence="1">Golgi apparatus membrane</location>
        <topology evidence="1">Single-pass type II membrane protein</topology>
    </subcellularLocation>
</comment>
<dbReference type="EC" id="2.4.3.3" evidence="14"/>